<reference evidence="15" key="1">
    <citation type="submission" date="2016-04" db="UniProtKB">
        <authorList>
            <consortium name="WormBaseParasite"/>
        </authorList>
    </citation>
    <scope>IDENTIFICATION</scope>
</reference>
<keyword evidence="14" id="KW-1185">Reference proteome</keyword>
<dbReference type="WBParaSite" id="SMUV_0000392301-mRNA-1">
    <property type="protein sequence ID" value="SMUV_0000392301-mRNA-1"/>
    <property type="gene ID" value="SMUV_0000392301"/>
</dbReference>
<dbReference type="PANTHER" id="PTHR24083">
    <property type="entry name" value="NUCLEAR HORMONE RECEPTOR"/>
    <property type="match status" value="1"/>
</dbReference>
<evidence type="ECO:0000256" key="10">
    <source>
        <dbReference type="ARBA" id="ARBA00023242"/>
    </source>
</evidence>
<keyword evidence="7 11" id="KW-0238">DNA-binding</keyword>
<evidence type="ECO:0000256" key="1">
    <source>
        <dbReference type="ARBA" id="ARBA00004123"/>
    </source>
</evidence>
<dbReference type="Proteomes" id="UP000046393">
    <property type="component" value="Unplaced"/>
</dbReference>
<evidence type="ECO:0000313" key="14">
    <source>
        <dbReference type="Proteomes" id="UP000046393"/>
    </source>
</evidence>
<dbReference type="STRING" id="451379.A0A158R4N5"/>
<evidence type="ECO:0000259" key="13">
    <source>
        <dbReference type="PROSITE" id="PS51843"/>
    </source>
</evidence>
<keyword evidence="5 11" id="KW-0862">Zinc</keyword>
<dbReference type="SMART" id="SM00399">
    <property type="entry name" value="ZnF_C4"/>
    <property type="match status" value="1"/>
</dbReference>
<dbReference type="InterPro" id="IPR050274">
    <property type="entry name" value="Nuclear_hormone_rcpt_NR2"/>
</dbReference>
<evidence type="ECO:0000256" key="4">
    <source>
        <dbReference type="ARBA" id="ARBA00022771"/>
    </source>
</evidence>
<evidence type="ECO:0000256" key="2">
    <source>
        <dbReference type="ARBA" id="ARBA00005993"/>
    </source>
</evidence>
<evidence type="ECO:0000259" key="12">
    <source>
        <dbReference type="PROSITE" id="PS51030"/>
    </source>
</evidence>
<evidence type="ECO:0000256" key="11">
    <source>
        <dbReference type="RuleBase" id="RU004334"/>
    </source>
</evidence>
<comment type="similarity">
    <text evidence="2 11">Belongs to the nuclear hormone receptor family.</text>
</comment>
<dbReference type="CDD" id="cd06157">
    <property type="entry name" value="NR_LBD"/>
    <property type="match status" value="1"/>
</dbReference>
<evidence type="ECO:0000256" key="8">
    <source>
        <dbReference type="ARBA" id="ARBA00023163"/>
    </source>
</evidence>
<dbReference type="GO" id="GO:0005634">
    <property type="term" value="C:nucleus"/>
    <property type="evidence" value="ECO:0007669"/>
    <property type="project" value="UniProtKB-SubCell"/>
</dbReference>
<sequence length="393" mass="45366">MASCQPEDEELCSVCQDVSTGYHYGVPSCNGCKTFFRRTIMKKQKFTCQFDGKCSVDKSIRCACRYCRFKKCLEVGMDQSAIQQNRDPIGYTKRTRRYCVLKTLPTSNLPQYPKTSGDENLQECSHEDEFLKKLTDIEEKCKKFQGANYKVNMERDLVDVVMSPCILCNQAFLDSLEEESYEELHRANHSDYKYWHQKDWILMVEWAKTIPAFQKLPLNDKLALLRHSAIMFLALLQCFYSPDKRPDVIVFPNGAYFDRTLETNCPLGYKKRKYQMLDQLLGPLRKMNVDMSEFAAFKLILFMNPDADDVSSASKKAISDERSSITNALYRYMAKKDAQDMDNRFGKLLLLGTVLTTMAMEVKDDVVIADFLGQICFSPLAKQLLFCRDKNSN</sequence>
<comment type="subcellular location">
    <subcellularLocation>
        <location evidence="1 11">Nucleus</location>
    </subcellularLocation>
</comment>
<dbReference type="InterPro" id="IPR001628">
    <property type="entry name" value="Znf_hrmn_rcpt"/>
</dbReference>
<evidence type="ECO:0000313" key="15">
    <source>
        <dbReference type="WBParaSite" id="SMUV_0000392301-mRNA-1"/>
    </source>
</evidence>
<evidence type="ECO:0000256" key="7">
    <source>
        <dbReference type="ARBA" id="ARBA00023125"/>
    </source>
</evidence>
<dbReference type="PROSITE" id="PS51843">
    <property type="entry name" value="NR_LBD"/>
    <property type="match status" value="1"/>
</dbReference>
<dbReference type="InterPro" id="IPR049636">
    <property type="entry name" value="HNF4-like_DBD"/>
</dbReference>
<feature type="domain" description="NR LBD" evidence="13">
    <location>
        <begin position="153"/>
        <end position="388"/>
    </location>
</feature>
<proteinExistence type="inferred from homology"/>
<dbReference type="GO" id="GO:0008270">
    <property type="term" value="F:zinc ion binding"/>
    <property type="evidence" value="ECO:0007669"/>
    <property type="project" value="UniProtKB-KW"/>
</dbReference>
<dbReference type="InterPro" id="IPR001723">
    <property type="entry name" value="Nuclear_hrmn_rcpt"/>
</dbReference>
<evidence type="ECO:0000256" key="3">
    <source>
        <dbReference type="ARBA" id="ARBA00022723"/>
    </source>
</evidence>
<dbReference type="InterPro" id="IPR013088">
    <property type="entry name" value="Znf_NHR/GATA"/>
</dbReference>
<keyword evidence="3 11" id="KW-0479">Metal-binding</keyword>
<dbReference type="Gene3D" id="1.10.565.10">
    <property type="entry name" value="Retinoid X Receptor"/>
    <property type="match status" value="1"/>
</dbReference>
<evidence type="ECO:0000256" key="6">
    <source>
        <dbReference type="ARBA" id="ARBA00023015"/>
    </source>
</evidence>
<dbReference type="SMART" id="SM00430">
    <property type="entry name" value="HOLI"/>
    <property type="match status" value="1"/>
</dbReference>
<feature type="domain" description="Nuclear receptor" evidence="12">
    <location>
        <begin position="9"/>
        <end position="84"/>
    </location>
</feature>
<dbReference type="InterPro" id="IPR035500">
    <property type="entry name" value="NHR-like_dom_sf"/>
</dbReference>
<dbReference type="GO" id="GO:0003700">
    <property type="term" value="F:DNA-binding transcription factor activity"/>
    <property type="evidence" value="ECO:0007669"/>
    <property type="project" value="InterPro"/>
</dbReference>
<keyword evidence="8 11" id="KW-0804">Transcription</keyword>
<dbReference type="Pfam" id="PF00104">
    <property type="entry name" value="Hormone_recep"/>
    <property type="match status" value="1"/>
</dbReference>
<name>A0A158R4N5_9BILA</name>
<dbReference type="AlphaFoldDB" id="A0A158R4N5"/>
<dbReference type="SUPFAM" id="SSF48508">
    <property type="entry name" value="Nuclear receptor ligand-binding domain"/>
    <property type="match status" value="1"/>
</dbReference>
<keyword evidence="10 11" id="KW-0539">Nucleus</keyword>
<dbReference type="InterPro" id="IPR000536">
    <property type="entry name" value="Nucl_hrmn_rcpt_lig-bd"/>
</dbReference>
<dbReference type="PRINTS" id="PR00398">
    <property type="entry name" value="STRDHORMONER"/>
</dbReference>
<protein>
    <submittedName>
        <fullName evidence="15">Nuclear Hormone Receptor family</fullName>
    </submittedName>
</protein>
<accession>A0A158R4N5</accession>
<dbReference type="Pfam" id="PF00105">
    <property type="entry name" value="zf-C4"/>
    <property type="match status" value="1"/>
</dbReference>
<evidence type="ECO:0000256" key="9">
    <source>
        <dbReference type="ARBA" id="ARBA00023170"/>
    </source>
</evidence>
<evidence type="ECO:0000256" key="5">
    <source>
        <dbReference type="ARBA" id="ARBA00022833"/>
    </source>
</evidence>
<dbReference type="CDD" id="cd06960">
    <property type="entry name" value="NR_DBD_HNF4A"/>
    <property type="match status" value="1"/>
</dbReference>
<dbReference type="PROSITE" id="PS00031">
    <property type="entry name" value="NUCLEAR_REC_DBD_1"/>
    <property type="match status" value="1"/>
</dbReference>
<dbReference type="GO" id="GO:0000978">
    <property type="term" value="F:RNA polymerase II cis-regulatory region sequence-specific DNA binding"/>
    <property type="evidence" value="ECO:0007669"/>
    <property type="project" value="InterPro"/>
</dbReference>
<organism evidence="14 15">
    <name type="scientific">Syphacia muris</name>
    <dbReference type="NCBI Taxonomy" id="451379"/>
    <lineage>
        <taxon>Eukaryota</taxon>
        <taxon>Metazoa</taxon>
        <taxon>Ecdysozoa</taxon>
        <taxon>Nematoda</taxon>
        <taxon>Chromadorea</taxon>
        <taxon>Rhabditida</taxon>
        <taxon>Spirurina</taxon>
        <taxon>Oxyuridomorpha</taxon>
        <taxon>Oxyuroidea</taxon>
        <taxon>Oxyuridae</taxon>
        <taxon>Syphacia</taxon>
    </lineage>
</organism>
<dbReference type="FunFam" id="3.30.50.10:FF:000030">
    <property type="entry name" value="Nuclear Hormone Receptor family"/>
    <property type="match status" value="1"/>
</dbReference>
<dbReference type="PROSITE" id="PS51030">
    <property type="entry name" value="NUCLEAR_REC_DBD_2"/>
    <property type="match status" value="1"/>
</dbReference>
<keyword evidence="4 11" id="KW-0863">Zinc-finger</keyword>
<dbReference type="Gene3D" id="3.30.50.10">
    <property type="entry name" value="Erythroid Transcription Factor GATA-1, subunit A"/>
    <property type="match status" value="1"/>
</dbReference>
<dbReference type="SUPFAM" id="SSF57716">
    <property type="entry name" value="Glucocorticoid receptor-like (DNA-binding domain)"/>
    <property type="match status" value="1"/>
</dbReference>
<keyword evidence="9 11" id="KW-0675">Receptor</keyword>
<keyword evidence="6 11" id="KW-0805">Transcription regulation</keyword>
<dbReference type="PRINTS" id="PR00047">
    <property type="entry name" value="STROIDFINGER"/>
</dbReference>